<dbReference type="Proteomes" id="UP000184171">
    <property type="component" value="Unassembled WGS sequence"/>
</dbReference>
<dbReference type="RefSeq" id="WP_072909252.1">
    <property type="nucleotide sequence ID" value="NZ_FQZT01000010.1"/>
</dbReference>
<proteinExistence type="predicted"/>
<keyword evidence="1" id="KW-0732">Signal</keyword>
<keyword evidence="3" id="KW-1185">Reference proteome</keyword>
<accession>A0A1M6KEV9</accession>
<reference evidence="2 3" key="1">
    <citation type="submission" date="2016-11" db="EMBL/GenBank/DDBJ databases">
        <authorList>
            <person name="Jaros S."/>
            <person name="Januszkiewicz K."/>
            <person name="Wedrychowicz H."/>
        </authorList>
    </citation>
    <scope>NUCLEOTIDE SEQUENCE [LARGE SCALE GENOMIC DNA]</scope>
    <source>
        <strain evidence="2 3">DSM 5091</strain>
    </source>
</reference>
<dbReference type="STRING" id="1122189.SAMN02745165_02689"/>
<name>A0A1M6KEV9_MALRU</name>
<sequence length="416" mass="47807">MKLRFSLILLLCFSFCTVATYDAQAKIKLSPKITFEEEYTDNLFLDHEDEKDEWITTVSPGVAIKVESRWIDLSLDYSFRYEHYLIHDELTDFDFEGGQRADLGTTLFEGRPFSVGINGTIRRETLDESENNSDANELINKSTVYDLTVYPRYRIRLGGQSSLVFGYLYDQTYHEDSRGDDYQGHSGRVSLIKELSTNTELSANYTYKINKSDDEDDYDRQSTSLGIKQQLGPRTTVELEGGYSTIEYSDIDYETEGVTWNADITYRLSASLTLELMFSQDFDDSSTNGLTESRDASFAVDYVKDSFGASLQAYWEDTDYVRLNREDESYGGLFSLSIPLYSNLKTGLTAEYETSEYRGDIDKTVDEYVLGVSFDYEISRFLTSLEYKHRVNDSDIETDVDDYTENTVTLSVRVRF</sequence>
<dbReference type="Gene3D" id="2.40.160.10">
    <property type="entry name" value="Porin"/>
    <property type="match status" value="1"/>
</dbReference>
<evidence type="ECO:0000313" key="2">
    <source>
        <dbReference type="EMBL" id="SHJ57387.1"/>
    </source>
</evidence>
<feature type="signal peptide" evidence="1">
    <location>
        <begin position="1"/>
        <end position="25"/>
    </location>
</feature>
<dbReference type="EMBL" id="FQZT01000010">
    <property type="protein sequence ID" value="SHJ57387.1"/>
    <property type="molecule type" value="Genomic_DNA"/>
</dbReference>
<protein>
    <submittedName>
        <fullName evidence="2">Uncharacterized protein, PEP-CTERM system associated</fullName>
    </submittedName>
</protein>
<dbReference type="OrthoDB" id="5405095at2"/>
<feature type="chain" id="PRO_5013042362" evidence="1">
    <location>
        <begin position="26"/>
        <end position="416"/>
    </location>
</feature>
<gene>
    <name evidence="2" type="ORF">SAMN02745165_02689</name>
</gene>
<evidence type="ECO:0000313" key="3">
    <source>
        <dbReference type="Proteomes" id="UP000184171"/>
    </source>
</evidence>
<dbReference type="InterPro" id="IPR023614">
    <property type="entry name" value="Porin_dom_sf"/>
</dbReference>
<dbReference type="SUPFAM" id="SSF56935">
    <property type="entry name" value="Porins"/>
    <property type="match status" value="1"/>
</dbReference>
<dbReference type="InterPro" id="IPR025737">
    <property type="entry name" value="FApF"/>
</dbReference>
<organism evidence="2 3">
    <name type="scientific">Malonomonas rubra DSM 5091</name>
    <dbReference type="NCBI Taxonomy" id="1122189"/>
    <lineage>
        <taxon>Bacteria</taxon>
        <taxon>Pseudomonadati</taxon>
        <taxon>Thermodesulfobacteriota</taxon>
        <taxon>Desulfuromonadia</taxon>
        <taxon>Desulfuromonadales</taxon>
        <taxon>Geopsychrobacteraceae</taxon>
        <taxon>Malonomonas</taxon>
    </lineage>
</organism>
<evidence type="ECO:0000256" key="1">
    <source>
        <dbReference type="SAM" id="SignalP"/>
    </source>
</evidence>
<dbReference type="AlphaFoldDB" id="A0A1M6KEV9"/>
<dbReference type="Pfam" id="PF13557">
    <property type="entry name" value="Phenol_MetA_deg"/>
    <property type="match status" value="1"/>
</dbReference>